<feature type="chain" id="PRO_5002064967" description="SCP domain-containing protein" evidence="1">
    <location>
        <begin position="20"/>
        <end position="143"/>
    </location>
</feature>
<protein>
    <recommendedName>
        <fullName evidence="2">SCP domain-containing protein</fullName>
    </recommendedName>
</protein>
<dbReference type="AlphaFoldDB" id="A0A0B1ST56"/>
<reference evidence="3 4" key="1">
    <citation type="submission" date="2014-03" db="EMBL/GenBank/DDBJ databases">
        <title>Draft genome of the hookworm Oesophagostomum dentatum.</title>
        <authorList>
            <person name="Mitreva M."/>
        </authorList>
    </citation>
    <scope>NUCLEOTIDE SEQUENCE [LARGE SCALE GENOMIC DNA]</scope>
    <source>
        <strain evidence="3 4">OD-Hann</strain>
    </source>
</reference>
<evidence type="ECO:0000256" key="1">
    <source>
        <dbReference type="SAM" id="SignalP"/>
    </source>
</evidence>
<dbReference type="InterPro" id="IPR014044">
    <property type="entry name" value="CAP_dom"/>
</dbReference>
<dbReference type="Pfam" id="PF00188">
    <property type="entry name" value="CAP"/>
    <property type="match status" value="1"/>
</dbReference>
<keyword evidence="1" id="KW-0732">Signal</keyword>
<proteinExistence type="predicted"/>
<name>A0A0B1ST56_OESDE</name>
<accession>A0A0B1ST56</accession>
<dbReference type="SUPFAM" id="SSF55797">
    <property type="entry name" value="PR-1-like"/>
    <property type="match status" value="2"/>
</dbReference>
<feature type="signal peptide" evidence="1">
    <location>
        <begin position="1"/>
        <end position="19"/>
    </location>
</feature>
<dbReference type="InterPro" id="IPR035940">
    <property type="entry name" value="CAP_sf"/>
</dbReference>
<feature type="domain" description="SCP" evidence="2">
    <location>
        <begin position="39"/>
        <end position="133"/>
    </location>
</feature>
<keyword evidence="4" id="KW-1185">Reference proteome</keyword>
<dbReference type="Proteomes" id="UP000053660">
    <property type="component" value="Unassembled WGS sequence"/>
</dbReference>
<organism evidence="3 4">
    <name type="scientific">Oesophagostomum dentatum</name>
    <name type="common">Nodular worm</name>
    <dbReference type="NCBI Taxonomy" id="61180"/>
    <lineage>
        <taxon>Eukaryota</taxon>
        <taxon>Metazoa</taxon>
        <taxon>Ecdysozoa</taxon>
        <taxon>Nematoda</taxon>
        <taxon>Chromadorea</taxon>
        <taxon>Rhabditida</taxon>
        <taxon>Rhabditina</taxon>
        <taxon>Rhabditomorpha</taxon>
        <taxon>Strongyloidea</taxon>
        <taxon>Strongylidae</taxon>
        <taxon>Oesophagostomum</taxon>
    </lineage>
</organism>
<sequence length="143" mass="16194">MRLMLTIVLFNIGALDAEALTWRNAKCTTSQKTRQIYTDAHNNLRQRQGLPKLVYDCALENLAAAERAIPGTAKKHGYSKLEFFRESGRDHSELLRCSFQQLKGDANAFRKIMNHIATRFGCSEAVVAGVFDVICIYNKRLDL</sequence>
<gene>
    <name evidence="3" type="ORF">OESDEN_12090</name>
</gene>
<evidence type="ECO:0000313" key="4">
    <source>
        <dbReference type="Proteomes" id="UP000053660"/>
    </source>
</evidence>
<evidence type="ECO:0000259" key="2">
    <source>
        <dbReference type="Pfam" id="PF00188"/>
    </source>
</evidence>
<dbReference type="Gene3D" id="3.40.33.10">
    <property type="entry name" value="CAP"/>
    <property type="match status" value="1"/>
</dbReference>
<evidence type="ECO:0000313" key="3">
    <source>
        <dbReference type="EMBL" id="KHJ88119.1"/>
    </source>
</evidence>
<dbReference type="EMBL" id="KN556408">
    <property type="protein sequence ID" value="KHJ88119.1"/>
    <property type="molecule type" value="Genomic_DNA"/>
</dbReference>